<sequence length="376" mass="42763">MNDLNVIFAKDKTLLENLPISINTLNLNWNNLTAESLQGALIYLNRNVINLNLSYNELGYVGVIQALDWLKPKSVKHLNLTYNQLIIDTDSEWINLWNKLPPSIERLLLGHEPLKSITSTVGDNNKPNLSTLKYLEVINVNPFNQLNLTVWISCLPQNLIGLNLDRNLTHLDAVSLQKLFERLPQSLRLLSLENNMMLGDYSANELEMAFSKLPQNIIELNLRNTGIYKKPGQELKKIFSPLNRLQVLHLNDLERLSAEDIKQLNGSFPNLQTLYIDHPTLQKLNSEKLKELQQVFSHVPNVIIKTFPNLGINSNDKHAMVNLAITFGFKKPVPTLVDLTSFFIASRPKIKTMDSHGKKLLPSHMDELVEGIKNSL</sequence>
<dbReference type="RefSeq" id="WP_275088749.1">
    <property type="nucleotide sequence ID" value="NZ_CP119078.1"/>
</dbReference>
<protein>
    <recommendedName>
        <fullName evidence="3">Leucine-rich repeat-containing protein (Substrate of the Dot/Icm secretion system)</fullName>
    </recommendedName>
</protein>
<dbReference type="EMBL" id="CP119078">
    <property type="protein sequence ID" value="WED42934.1"/>
    <property type="molecule type" value="Genomic_DNA"/>
</dbReference>
<proteinExistence type="predicted"/>
<keyword evidence="2" id="KW-1185">Reference proteome</keyword>
<accession>A0ABY8AQF8</accession>
<dbReference type="Proteomes" id="UP001222087">
    <property type="component" value="Chromosome"/>
</dbReference>
<dbReference type="Gene3D" id="3.80.10.10">
    <property type="entry name" value="Ribonuclease Inhibitor"/>
    <property type="match status" value="2"/>
</dbReference>
<name>A0ABY8AQF8_9GAMM</name>
<evidence type="ECO:0000313" key="1">
    <source>
        <dbReference type="EMBL" id="WED42934.1"/>
    </source>
</evidence>
<reference evidence="1 2" key="1">
    <citation type="submission" date="2023-02" db="EMBL/GenBank/DDBJ databases">
        <title>Genome Sequence of L. cardiaca H63T.</title>
        <authorList>
            <person name="Lopez A.E."/>
            <person name="Cianciotto N.P."/>
        </authorList>
    </citation>
    <scope>NUCLEOTIDE SEQUENCE [LARGE SCALE GENOMIC DNA]</scope>
    <source>
        <strain evidence="1 2">H63</strain>
    </source>
</reference>
<dbReference type="InterPro" id="IPR032675">
    <property type="entry name" value="LRR_dom_sf"/>
</dbReference>
<organism evidence="1 2">
    <name type="scientific">Legionella cardiaca</name>
    <dbReference type="NCBI Taxonomy" id="1071983"/>
    <lineage>
        <taxon>Bacteria</taxon>
        <taxon>Pseudomonadati</taxon>
        <taxon>Pseudomonadota</taxon>
        <taxon>Gammaproteobacteria</taxon>
        <taxon>Legionellales</taxon>
        <taxon>Legionellaceae</taxon>
        <taxon>Legionella</taxon>
    </lineage>
</organism>
<gene>
    <name evidence="1" type="ORF">PXX05_13680</name>
</gene>
<dbReference type="SUPFAM" id="SSF52047">
    <property type="entry name" value="RNI-like"/>
    <property type="match status" value="1"/>
</dbReference>
<evidence type="ECO:0008006" key="3">
    <source>
        <dbReference type="Google" id="ProtNLM"/>
    </source>
</evidence>
<evidence type="ECO:0000313" key="2">
    <source>
        <dbReference type="Proteomes" id="UP001222087"/>
    </source>
</evidence>